<keyword evidence="2" id="KW-1185">Reference proteome</keyword>
<dbReference type="Proteomes" id="UP000270094">
    <property type="component" value="Unassembled WGS sequence"/>
</dbReference>
<gene>
    <name evidence="1" type="ORF">SVUK_LOCUS15357</name>
</gene>
<evidence type="ECO:0000313" key="1">
    <source>
        <dbReference type="EMBL" id="VDM80359.1"/>
    </source>
</evidence>
<dbReference type="AlphaFoldDB" id="A0A3P7JKK4"/>
<name>A0A3P7JKK4_STRVU</name>
<sequence length="79" mass="8593">MAATHSHSLRAIGEAGKDVCLILDLPALLHFLVPGLGDLDCNDMPAVILLAFQYVIAPFFGEKAKETCTHFLPYCSDVF</sequence>
<organism evidence="1 2">
    <name type="scientific">Strongylus vulgaris</name>
    <name type="common">Blood worm</name>
    <dbReference type="NCBI Taxonomy" id="40348"/>
    <lineage>
        <taxon>Eukaryota</taxon>
        <taxon>Metazoa</taxon>
        <taxon>Ecdysozoa</taxon>
        <taxon>Nematoda</taxon>
        <taxon>Chromadorea</taxon>
        <taxon>Rhabditida</taxon>
        <taxon>Rhabditina</taxon>
        <taxon>Rhabditomorpha</taxon>
        <taxon>Strongyloidea</taxon>
        <taxon>Strongylidae</taxon>
        <taxon>Strongylus</taxon>
    </lineage>
</organism>
<reference evidence="1 2" key="1">
    <citation type="submission" date="2018-11" db="EMBL/GenBank/DDBJ databases">
        <authorList>
            <consortium name="Pathogen Informatics"/>
        </authorList>
    </citation>
    <scope>NUCLEOTIDE SEQUENCE [LARGE SCALE GENOMIC DNA]</scope>
</reference>
<dbReference type="OrthoDB" id="5873843at2759"/>
<accession>A0A3P7JKK4</accession>
<protein>
    <submittedName>
        <fullName evidence="1">Uncharacterized protein</fullName>
    </submittedName>
</protein>
<evidence type="ECO:0000313" key="2">
    <source>
        <dbReference type="Proteomes" id="UP000270094"/>
    </source>
</evidence>
<dbReference type="EMBL" id="UYYB01108348">
    <property type="protein sequence ID" value="VDM80359.1"/>
    <property type="molecule type" value="Genomic_DNA"/>
</dbReference>
<proteinExistence type="predicted"/>